<dbReference type="InterPro" id="IPR009061">
    <property type="entry name" value="DNA-bd_dom_put_sf"/>
</dbReference>
<accession>A0A1F6WB89</accession>
<dbReference type="Pfam" id="PF12728">
    <property type="entry name" value="HTH_17"/>
    <property type="match status" value="1"/>
</dbReference>
<dbReference type="AlphaFoldDB" id="A0A1F6WB89"/>
<dbReference type="InterPro" id="IPR010093">
    <property type="entry name" value="SinI_DNA-bd"/>
</dbReference>
<protein>
    <recommendedName>
        <fullName evidence="1">Helix-turn-helix domain-containing protein</fullName>
    </recommendedName>
</protein>
<name>A0A1F6WB89_9BACT</name>
<evidence type="ECO:0000313" key="3">
    <source>
        <dbReference type="Proteomes" id="UP000177052"/>
    </source>
</evidence>
<dbReference type="NCBIfam" id="TIGR01764">
    <property type="entry name" value="excise"/>
    <property type="match status" value="1"/>
</dbReference>
<gene>
    <name evidence="2" type="ORF">A3F19_00140</name>
</gene>
<feature type="domain" description="Helix-turn-helix" evidence="1">
    <location>
        <begin position="22"/>
        <end position="70"/>
    </location>
</feature>
<dbReference type="EMBL" id="MFUJ01000023">
    <property type="protein sequence ID" value="OGI79169.1"/>
    <property type="molecule type" value="Genomic_DNA"/>
</dbReference>
<reference evidence="2 3" key="1">
    <citation type="journal article" date="2016" name="Nat. Commun.">
        <title>Thousands of microbial genomes shed light on interconnected biogeochemical processes in an aquifer system.</title>
        <authorList>
            <person name="Anantharaman K."/>
            <person name="Brown C.T."/>
            <person name="Hug L.A."/>
            <person name="Sharon I."/>
            <person name="Castelle C.J."/>
            <person name="Probst A.J."/>
            <person name="Thomas B.C."/>
            <person name="Singh A."/>
            <person name="Wilkins M.J."/>
            <person name="Karaoz U."/>
            <person name="Brodie E.L."/>
            <person name="Williams K.H."/>
            <person name="Hubbard S.S."/>
            <person name="Banfield J.F."/>
        </authorList>
    </citation>
    <scope>NUCLEOTIDE SEQUENCE [LARGE SCALE GENOMIC DNA]</scope>
</reference>
<dbReference type="GO" id="GO:0003677">
    <property type="term" value="F:DNA binding"/>
    <property type="evidence" value="ECO:0007669"/>
    <property type="project" value="InterPro"/>
</dbReference>
<evidence type="ECO:0000313" key="2">
    <source>
        <dbReference type="EMBL" id="OGI79169.1"/>
    </source>
</evidence>
<evidence type="ECO:0000259" key="1">
    <source>
        <dbReference type="Pfam" id="PF12728"/>
    </source>
</evidence>
<dbReference type="SUPFAM" id="SSF46955">
    <property type="entry name" value="Putative DNA-binding domain"/>
    <property type="match status" value="1"/>
</dbReference>
<sequence>MLSIVKYDIMNQQFMKHKKDEFYRTEELSKKLKVHIMTIYRYIKAGKLKAYKIGKEFRIAKVEFDKFLNSVKTK</sequence>
<dbReference type="Proteomes" id="UP000177052">
    <property type="component" value="Unassembled WGS sequence"/>
</dbReference>
<comment type="caution">
    <text evidence="2">The sequence shown here is derived from an EMBL/GenBank/DDBJ whole genome shotgun (WGS) entry which is preliminary data.</text>
</comment>
<organism evidence="2 3">
    <name type="scientific">Candidatus Nomurabacteria bacterium RIFCSPHIGHO2_12_FULL_37_29</name>
    <dbReference type="NCBI Taxonomy" id="1801759"/>
    <lineage>
        <taxon>Bacteria</taxon>
        <taxon>Candidatus Nomuraibacteriota</taxon>
    </lineage>
</organism>
<dbReference type="InterPro" id="IPR041657">
    <property type="entry name" value="HTH_17"/>
</dbReference>
<proteinExistence type="predicted"/>